<dbReference type="Pfam" id="PF25800">
    <property type="entry name" value="FimV_N"/>
    <property type="match status" value="1"/>
</dbReference>
<dbReference type="InterPro" id="IPR018392">
    <property type="entry name" value="LysM"/>
</dbReference>
<protein>
    <submittedName>
        <fullName evidence="5">Peptidoglycan-binding LysM</fullName>
    </submittedName>
</protein>
<feature type="coiled-coil region" evidence="1">
    <location>
        <begin position="357"/>
        <end position="391"/>
    </location>
</feature>
<dbReference type="NCBIfam" id="TIGR03504">
    <property type="entry name" value="FimV_Cterm"/>
    <property type="match status" value="1"/>
</dbReference>
<evidence type="ECO:0000256" key="1">
    <source>
        <dbReference type="SAM" id="Coils"/>
    </source>
</evidence>
<evidence type="ECO:0000259" key="4">
    <source>
        <dbReference type="Pfam" id="PF25800"/>
    </source>
</evidence>
<dbReference type="EMBL" id="CABPSH010000004">
    <property type="protein sequence ID" value="VVE08133.1"/>
    <property type="molecule type" value="Genomic_DNA"/>
</dbReference>
<dbReference type="Gene3D" id="3.10.350.10">
    <property type="entry name" value="LysM domain"/>
    <property type="match status" value="1"/>
</dbReference>
<name>A0A5E4V8D3_9BURK</name>
<accession>A0A5E4V8D3</accession>
<dbReference type="InterPro" id="IPR020012">
    <property type="entry name" value="LysM_FimV"/>
</dbReference>
<dbReference type="InterPro" id="IPR036779">
    <property type="entry name" value="LysM_dom_sf"/>
</dbReference>
<dbReference type="AlphaFoldDB" id="A0A5E4V8D3"/>
<dbReference type="InterPro" id="IPR038440">
    <property type="entry name" value="FimV_C_sf"/>
</dbReference>
<feature type="compositionally biased region" description="Acidic residues" evidence="2">
    <location>
        <begin position="878"/>
        <end position="888"/>
    </location>
</feature>
<feature type="domain" description="FimV N-terminal" evidence="4">
    <location>
        <begin position="38"/>
        <end position="145"/>
    </location>
</feature>
<organism evidence="5 6">
    <name type="scientific">Pandoraea eparura</name>
    <dbReference type="NCBI Taxonomy" id="2508291"/>
    <lineage>
        <taxon>Bacteria</taxon>
        <taxon>Pseudomonadati</taxon>
        <taxon>Pseudomonadota</taxon>
        <taxon>Betaproteobacteria</taxon>
        <taxon>Burkholderiales</taxon>
        <taxon>Burkholderiaceae</taxon>
        <taxon>Pandoraea</taxon>
    </lineage>
</organism>
<feature type="region of interest" description="Disordered" evidence="2">
    <location>
        <begin position="170"/>
        <end position="202"/>
    </location>
</feature>
<dbReference type="InterPro" id="IPR057840">
    <property type="entry name" value="FimV_N"/>
</dbReference>
<feature type="region of interest" description="Disordered" evidence="2">
    <location>
        <begin position="397"/>
        <end position="439"/>
    </location>
</feature>
<feature type="compositionally biased region" description="Gly residues" evidence="2">
    <location>
        <begin position="332"/>
        <end position="344"/>
    </location>
</feature>
<dbReference type="CDD" id="cd00118">
    <property type="entry name" value="LysM"/>
    <property type="match status" value="1"/>
</dbReference>
<feature type="region of interest" description="Disordered" evidence="2">
    <location>
        <begin position="778"/>
        <end position="808"/>
    </location>
</feature>
<keyword evidence="3" id="KW-0732">Signal</keyword>
<dbReference type="InterPro" id="IPR020011">
    <property type="entry name" value="FimV_C"/>
</dbReference>
<evidence type="ECO:0000256" key="2">
    <source>
        <dbReference type="SAM" id="MobiDB-lite"/>
    </source>
</evidence>
<sequence length="1059" mass="106201">MRKYSIGKRANSSRNSLRLSAAAAVLWSLGLLNAGAAEFGPQQVRSGPGQPLRAVIVLGNVSPAEADGLSVKLAPRDAFKQAGLRYDPTLDKLSVSVSPTGGRQAGYSGTYLVHVDSAEPISTSFLDLLLVLEWRTGRQSNAVTLSAIPEPSAAQPQAVVPAAVASQAAPATSTTPAPAPAPAPATSAQPGKASATGVARERKVARGDSLSSIAREFTGGEGGVTLAQMMTALFDANRSAFIGDDPNRLRQGATLTRPADAQVQGVPAAQARKFVSAAREQFDAYRARLAESTAQQAAPAGGRSAQGAIEAGKAPEAATPATRDELKLSRPGKGGASGTAGRTGGSEEAQIAQSKAQAEAQGRVNELQKNVADLQKLLALKNQAVANLEQQAATASGATAQEKTAKPAEGKGNTQVASVTGKPAPNAANDADRKATDAATRADSAGMAAVASAAMSDATAAASAASAGATASEATAAVAGPASDVAAAAAASAAVAPAKAAPNGVMNWRAVSQNPYVLPGAGVLVVLLGLWALMRRGRAAAPLEPPEPYDDGRDAHDGRDASQDGAPEAEPASHWMATAGTAASAGAAGAAALYAANQADAEDARPPVPEGAWSASDEGVAAIDDGHHTPAAADVNGRAWAAEPVHSADALDDEFAGKHAEKHDGKRADNHADGAGSEHREDLSVPPVALASAQMSESAVDPLVDAEATHVAQTPGEAASEPEIDWNAAFAEQAGQARESHEAPAAHDDPAAASLSALEALGAAAAVGGVAATAAREPAPSASAPAEPVDAAEASEATSTASALSATEATEAPIAEVLPDGGVAGMLGDLDLAIPGQSAQVGTISSDALPSLTKGMGSVQFKMAPMDDPLRSHASADEASDEPDGELSDADFDAALQQAGNTPAAPRSYTDTAHEAPSLKPLSFDLSDFSLDLKGDDAQTIPAFVSAPTLPADIGAEALIEHDVLNTPAPQTPYAAEPAAPQMPQVVAPALSATPVAPVAVPPAEPAAPDEFHTKLELATAYQTIGDDEGARELLEEVIAGGDAAQQSVARTRLAELGK</sequence>
<evidence type="ECO:0000313" key="5">
    <source>
        <dbReference type="EMBL" id="VVE08133.1"/>
    </source>
</evidence>
<evidence type="ECO:0000313" key="6">
    <source>
        <dbReference type="Proteomes" id="UP000400981"/>
    </source>
</evidence>
<keyword evidence="6" id="KW-1185">Reference proteome</keyword>
<reference evidence="5 6" key="1">
    <citation type="submission" date="2019-08" db="EMBL/GenBank/DDBJ databases">
        <authorList>
            <person name="Peeters C."/>
        </authorList>
    </citation>
    <scope>NUCLEOTIDE SEQUENCE [LARGE SCALE GENOMIC DNA]</scope>
    <source>
        <strain evidence="5 6">LMG 31012</strain>
    </source>
</reference>
<proteinExistence type="predicted"/>
<keyword evidence="1" id="KW-0175">Coiled coil</keyword>
<dbReference type="OrthoDB" id="5298707at2"/>
<feature type="region of interest" description="Disordered" evidence="2">
    <location>
        <begin position="294"/>
        <end position="357"/>
    </location>
</feature>
<feature type="region of interest" description="Disordered" evidence="2">
    <location>
        <begin position="541"/>
        <end position="572"/>
    </location>
</feature>
<gene>
    <name evidence="5" type="ORF">PEP31012_02485</name>
</gene>
<feature type="region of interest" description="Disordered" evidence="2">
    <location>
        <begin position="868"/>
        <end position="888"/>
    </location>
</feature>
<dbReference type="NCBIfam" id="TIGR03505">
    <property type="entry name" value="FimV_core"/>
    <property type="match status" value="1"/>
</dbReference>
<evidence type="ECO:0000256" key="3">
    <source>
        <dbReference type="SAM" id="SignalP"/>
    </source>
</evidence>
<feature type="region of interest" description="Disordered" evidence="2">
    <location>
        <begin position="659"/>
        <end position="682"/>
    </location>
</feature>
<feature type="signal peptide" evidence="3">
    <location>
        <begin position="1"/>
        <end position="36"/>
    </location>
</feature>
<dbReference type="Proteomes" id="UP000400981">
    <property type="component" value="Unassembled WGS sequence"/>
</dbReference>
<feature type="chain" id="PRO_5022995945" evidence="3">
    <location>
        <begin position="37"/>
        <end position="1059"/>
    </location>
</feature>
<feature type="compositionally biased region" description="Basic and acidic residues" evidence="2">
    <location>
        <begin position="550"/>
        <end position="562"/>
    </location>
</feature>
<dbReference type="Gene3D" id="1.20.58.2200">
    <property type="match status" value="1"/>
</dbReference>
<dbReference type="RefSeq" id="WP_150589626.1">
    <property type="nucleotide sequence ID" value="NZ_CABPSH010000004.1"/>
</dbReference>